<feature type="compositionally biased region" description="Low complexity" evidence="1">
    <location>
        <begin position="23"/>
        <end position="35"/>
    </location>
</feature>
<gene>
    <name evidence="3" type="ORF">AB0C36_36610</name>
</gene>
<evidence type="ECO:0000313" key="4">
    <source>
        <dbReference type="Proteomes" id="UP001551482"/>
    </source>
</evidence>
<feature type="region of interest" description="Disordered" evidence="1">
    <location>
        <begin position="414"/>
        <end position="471"/>
    </location>
</feature>
<keyword evidence="2" id="KW-0812">Transmembrane</keyword>
<dbReference type="InterPro" id="IPR021235">
    <property type="entry name" value="DUF2637"/>
</dbReference>
<feature type="transmembrane region" description="Helical" evidence="2">
    <location>
        <begin position="89"/>
        <end position="110"/>
    </location>
</feature>
<dbReference type="EMBL" id="JBEZFP010000150">
    <property type="protein sequence ID" value="MEU8139009.1"/>
    <property type="molecule type" value="Genomic_DNA"/>
</dbReference>
<comment type="caution">
    <text evidence="3">The sequence shown here is derived from an EMBL/GenBank/DDBJ whole genome shotgun (WGS) entry which is preliminary data.</text>
</comment>
<feature type="region of interest" description="Disordered" evidence="1">
    <location>
        <begin position="265"/>
        <end position="288"/>
    </location>
</feature>
<evidence type="ECO:0000313" key="3">
    <source>
        <dbReference type="EMBL" id="MEU8139009.1"/>
    </source>
</evidence>
<keyword evidence="2" id="KW-1133">Transmembrane helix</keyword>
<sequence>MTITELPPQAARSSPVSGPPDPVSDAVPPVSDAPSTVSEASEGGPLLSAMLWATAMVGGLLVGVIGFAMSYSTLAETALSWGFSPELAMWFPVGIDASIIAFLALDLYLIRKDTGWPVLRLAAHAMTGATVWFNASSQGAIGADPVQAAAHGVMPILFVIGVEAGRRLVIQQAQIEAGTHTDRIPLHRWILSPWATPRLYRRMRLYGITSYPEMIRRGQELIAYELWLKRKHGGDLKLASEDEMLPMTMAPYGYTVAEALAMPAEQERAAEERREEATRRQLEAETRRQLAERRAEAERIRAQAQLEVAQAQAGAEAERARAQARADVTAAERAAQLEEAALETATVAEARARTAKAEREEAEERAREAEANRAAVEQQRLADDEQRAAEAAASIAELEARAIETAAMAEARRRAAEADKATAEMEEAAAETRRRAAEADRRAADERAREAAADAAAAQSRKDAAEADEAVAETRRRAAEIEAAAVEMEDAARLSPRERAARKVARMVLVHAGGDSERLPLDAITEAFGVAYSTASEYRNEAAALLAAGYRPAA</sequence>
<feature type="region of interest" description="Disordered" evidence="1">
    <location>
        <begin position="1"/>
        <end position="39"/>
    </location>
</feature>
<proteinExistence type="predicted"/>
<protein>
    <submittedName>
        <fullName evidence="3">DUF2637 domain-containing protein</fullName>
    </submittedName>
</protein>
<feature type="compositionally biased region" description="Basic and acidic residues" evidence="1">
    <location>
        <begin position="361"/>
        <end position="371"/>
    </location>
</feature>
<feature type="compositionally biased region" description="Basic and acidic residues" evidence="1">
    <location>
        <begin position="430"/>
        <end position="452"/>
    </location>
</feature>
<evidence type="ECO:0000256" key="1">
    <source>
        <dbReference type="SAM" id="MobiDB-lite"/>
    </source>
</evidence>
<feature type="region of interest" description="Disordered" evidence="1">
    <location>
        <begin position="361"/>
        <end position="384"/>
    </location>
</feature>
<reference evidence="3 4" key="1">
    <citation type="submission" date="2024-06" db="EMBL/GenBank/DDBJ databases">
        <title>The Natural Products Discovery Center: Release of the First 8490 Sequenced Strains for Exploring Actinobacteria Biosynthetic Diversity.</title>
        <authorList>
            <person name="Kalkreuter E."/>
            <person name="Kautsar S.A."/>
            <person name="Yang D."/>
            <person name="Bader C.D."/>
            <person name="Teijaro C.N."/>
            <person name="Fluegel L."/>
            <person name="Davis C.M."/>
            <person name="Simpson J.R."/>
            <person name="Lauterbach L."/>
            <person name="Steele A.D."/>
            <person name="Gui C."/>
            <person name="Meng S."/>
            <person name="Li G."/>
            <person name="Viehrig K."/>
            <person name="Ye F."/>
            <person name="Su P."/>
            <person name="Kiefer A.F."/>
            <person name="Nichols A."/>
            <person name="Cepeda A.J."/>
            <person name="Yan W."/>
            <person name="Fan B."/>
            <person name="Jiang Y."/>
            <person name="Adhikari A."/>
            <person name="Zheng C.-J."/>
            <person name="Schuster L."/>
            <person name="Cowan T.M."/>
            <person name="Smanski M.J."/>
            <person name="Chevrette M.G."/>
            <person name="De Carvalho L.P.S."/>
            <person name="Shen B."/>
        </authorList>
    </citation>
    <scope>NUCLEOTIDE SEQUENCE [LARGE SCALE GENOMIC DNA]</scope>
    <source>
        <strain evidence="3 4">NPDC048946</strain>
    </source>
</reference>
<accession>A0ABV3DVV8</accession>
<name>A0ABV3DVV8_9ACTN</name>
<dbReference type="RefSeq" id="WP_358362831.1">
    <property type="nucleotide sequence ID" value="NZ_JBEZFP010000150.1"/>
</dbReference>
<dbReference type="Proteomes" id="UP001551482">
    <property type="component" value="Unassembled WGS sequence"/>
</dbReference>
<evidence type="ECO:0000256" key="2">
    <source>
        <dbReference type="SAM" id="Phobius"/>
    </source>
</evidence>
<feature type="transmembrane region" description="Helical" evidence="2">
    <location>
        <begin position="49"/>
        <end position="69"/>
    </location>
</feature>
<feature type="compositionally biased region" description="Basic and acidic residues" evidence="1">
    <location>
        <begin position="414"/>
        <end position="423"/>
    </location>
</feature>
<keyword evidence="4" id="KW-1185">Reference proteome</keyword>
<dbReference type="Pfam" id="PF10935">
    <property type="entry name" value="DUF2637"/>
    <property type="match status" value="1"/>
</dbReference>
<keyword evidence="2" id="KW-0472">Membrane</keyword>
<organism evidence="3 4">
    <name type="scientific">Streptodolium elevatio</name>
    <dbReference type="NCBI Taxonomy" id="3157996"/>
    <lineage>
        <taxon>Bacteria</taxon>
        <taxon>Bacillati</taxon>
        <taxon>Actinomycetota</taxon>
        <taxon>Actinomycetes</taxon>
        <taxon>Kitasatosporales</taxon>
        <taxon>Streptomycetaceae</taxon>
        <taxon>Streptodolium</taxon>
    </lineage>
</organism>